<feature type="non-terminal residue" evidence="1">
    <location>
        <position position="416"/>
    </location>
</feature>
<evidence type="ECO:0000313" key="1">
    <source>
        <dbReference type="EMBL" id="KKL16024.1"/>
    </source>
</evidence>
<proteinExistence type="predicted"/>
<organism evidence="1">
    <name type="scientific">marine sediment metagenome</name>
    <dbReference type="NCBI Taxonomy" id="412755"/>
    <lineage>
        <taxon>unclassified sequences</taxon>
        <taxon>metagenomes</taxon>
        <taxon>ecological metagenomes</taxon>
    </lineage>
</organism>
<reference evidence="1" key="1">
    <citation type="journal article" date="2015" name="Nature">
        <title>Complex archaea that bridge the gap between prokaryotes and eukaryotes.</title>
        <authorList>
            <person name="Spang A."/>
            <person name="Saw J.H."/>
            <person name="Jorgensen S.L."/>
            <person name="Zaremba-Niedzwiedzka K."/>
            <person name="Martijn J."/>
            <person name="Lind A.E."/>
            <person name="van Eijk R."/>
            <person name="Schleper C."/>
            <person name="Guy L."/>
            <person name="Ettema T.J."/>
        </authorList>
    </citation>
    <scope>NUCLEOTIDE SEQUENCE</scope>
</reference>
<dbReference type="EMBL" id="LAZR01039827">
    <property type="protein sequence ID" value="KKL16024.1"/>
    <property type="molecule type" value="Genomic_DNA"/>
</dbReference>
<accession>A0A0F9B250</accession>
<protein>
    <submittedName>
        <fullName evidence="1">Uncharacterized protein</fullName>
    </submittedName>
</protein>
<gene>
    <name evidence="1" type="ORF">LCGC14_2499730</name>
</gene>
<comment type="caution">
    <text evidence="1">The sequence shown here is derived from an EMBL/GenBank/DDBJ whole genome shotgun (WGS) entry which is preliminary data.</text>
</comment>
<name>A0A0F9B250_9ZZZZ</name>
<sequence>MWLLKKYNFYVKDFLERIIDCPDTDILKLVNTKNDLDFLLFDYPSYRSSTKTYLTEIYFARPGWASLATFERVLHRISVLELSDFDAIGLGDEIDYTTLKKLKEHAQSTIYEFSQQNKINNYLRVGFSYETKELRDLQLEVFRALWKATAYHEDDFFLFFTGVAQAFGYSKGFYTGHITNPGMLLDSDVMKLSKILDKFILEMSSSSTSLFNIKKLRAYLDAQKKLIQYQQLRYQSIVEWSESDAPKTWFQKLFLPSTTRKGYAYGFAEDPLYRGWAVSMDLFDLFGTEPISGISIPDAAFDVNDPLTYNLHHPSKNTMSIALYDQILTIQQLGIHLVYESMSETQQIILKKGLRELMLTGILKSESQVGSEPGLDSSINLYSGTDVKQWVTLADFKRIFPDALKFTFRYGEDDYT</sequence>
<dbReference type="AlphaFoldDB" id="A0A0F9B250"/>